<dbReference type="InterPro" id="IPR012854">
    <property type="entry name" value="Cu_amine_oxidase-like_N"/>
</dbReference>
<dbReference type="Gene3D" id="3.30.457.10">
    <property type="entry name" value="Copper amine oxidase-like, N-terminal domain"/>
    <property type="match status" value="1"/>
</dbReference>
<dbReference type="EMBL" id="AP019308">
    <property type="protein sequence ID" value="BBH19013.1"/>
    <property type="molecule type" value="Genomic_DNA"/>
</dbReference>
<evidence type="ECO:0000259" key="1">
    <source>
        <dbReference type="Pfam" id="PF07833"/>
    </source>
</evidence>
<proteinExistence type="predicted"/>
<reference evidence="2 3" key="1">
    <citation type="submission" date="2018-11" db="EMBL/GenBank/DDBJ databases">
        <title>Complete genome sequence of Paenibacillus baekrokdamisoli strain KCTC 33723.</title>
        <authorList>
            <person name="Kang S.W."/>
            <person name="Lee K.C."/>
            <person name="Kim K.K."/>
            <person name="Kim J.S."/>
            <person name="Kim D.S."/>
            <person name="Ko S.H."/>
            <person name="Yang S.H."/>
            <person name="Lee J.S."/>
        </authorList>
    </citation>
    <scope>NUCLEOTIDE SEQUENCE [LARGE SCALE GENOMIC DNA]</scope>
    <source>
        <strain evidence="2 3">KCTC 33723</strain>
    </source>
</reference>
<dbReference type="InterPro" id="IPR036582">
    <property type="entry name" value="Mao_N_sf"/>
</dbReference>
<dbReference type="KEGG" id="pbk:Back11_03580"/>
<sequence>MKKILFVLVLALGLLSLTQAAAASTSYEFKAPPSEVEVNVNGEFIAMDVHPIVENNRTFLPIRTLSSLKLSYSWNAISKVAIVQNKDGDELKITVNNKTAYKNKIPIEIEAPAKSKDGRVLVPIRFVTEALGYHVQYDSIRNIVFITSEEYKLDSSLLEQADLKVARKAAISLPITSNFKPLEVKTYKDHSYLFPGGKANIYIFYDGYTNSVIEIKDGKAILAGQWITSPKGDKNLAWVGTITEFDNPALEPLTNTRVKFSKIGDVIETYYWNDGKVMGPIKNPSKVYSDIIQQVPDSI</sequence>
<gene>
    <name evidence="2" type="ORF">Back11_03580</name>
</gene>
<dbReference type="AlphaFoldDB" id="A0A3G9J2U0"/>
<feature type="domain" description="Copper amine oxidase-like N-terminal" evidence="1">
    <location>
        <begin position="40"/>
        <end position="146"/>
    </location>
</feature>
<accession>A0A3G9J2U0</accession>
<dbReference type="Pfam" id="PF07833">
    <property type="entry name" value="Cu_amine_oxidN1"/>
    <property type="match status" value="1"/>
</dbReference>
<protein>
    <recommendedName>
        <fullName evidence="1">Copper amine oxidase-like N-terminal domain-containing protein</fullName>
    </recommendedName>
</protein>
<organism evidence="2 3">
    <name type="scientific">Paenibacillus baekrokdamisoli</name>
    <dbReference type="NCBI Taxonomy" id="1712516"/>
    <lineage>
        <taxon>Bacteria</taxon>
        <taxon>Bacillati</taxon>
        <taxon>Bacillota</taxon>
        <taxon>Bacilli</taxon>
        <taxon>Bacillales</taxon>
        <taxon>Paenibacillaceae</taxon>
        <taxon>Paenibacillus</taxon>
    </lineage>
</organism>
<evidence type="ECO:0000313" key="2">
    <source>
        <dbReference type="EMBL" id="BBH19013.1"/>
    </source>
</evidence>
<name>A0A3G9J2U0_9BACL</name>
<keyword evidence="3" id="KW-1185">Reference proteome</keyword>
<evidence type="ECO:0000313" key="3">
    <source>
        <dbReference type="Proteomes" id="UP000275368"/>
    </source>
</evidence>
<dbReference type="RefSeq" id="WP_164522637.1">
    <property type="nucleotide sequence ID" value="NZ_AP019308.1"/>
</dbReference>
<dbReference type="Proteomes" id="UP000275368">
    <property type="component" value="Chromosome"/>
</dbReference>
<dbReference type="SUPFAM" id="SSF55383">
    <property type="entry name" value="Copper amine oxidase, domain N"/>
    <property type="match status" value="2"/>
</dbReference>